<sequence>MSKSVLCSIENVTEVSSKEGEVQGTLSLVVSDNKFYLCFAILDGTPTQYITSVFDYKKVQDGDNWNRLEPFCFNCTRVSNFTFFENPYTIKINVLNDLVARNFVISDAEILSLPIFIEQIILNGIAVPSSGNRYSLEFYRNGHHGAYPLIPANIQLNVITFNNLEEFLMDVLNFFEKLMLHLDTCHSIPLDNQFPINNAAKAFNQRIIEKINDYISKLPDYEPITVENFKSAFDEAGKLKNPQEFKLRLFHSKKDKELLPELIPFALKIYPLDSTQAEREKISENLTKEFLLLQEQVSLIQQAQVDNNSKLFSTFRVIDHDVNRTDRTSIAFRKDNSPAALILNQLLKMYALYNPPISYLQGMNDLFVPILTAFIPNYSEDGIPIDKDGNELDYKPFLPMIFWCFESMVINTQQIKFLENVTLHCGQISEIVQDILNHISPMAAIWFRRYNMQGLLWCYSDFVLLFKRTFEDIWTTWFQFNACEQPDQFLNYFVAAILIASFDGYTQLEEISITTMMDAFPRLLASLDPIYLGKIALWIQENYRLQDNKVIKENKKDISFEFFHPSWE</sequence>
<gene>
    <name evidence="2" type="ORF">TVAG_365650</name>
</gene>
<dbReference type="InterPro" id="IPR035969">
    <property type="entry name" value="Rab-GAP_TBC_sf"/>
</dbReference>
<dbReference type="SMART" id="SM00164">
    <property type="entry name" value="TBC"/>
    <property type="match status" value="1"/>
</dbReference>
<dbReference type="VEuPathDB" id="TrichDB:TVAGG3_0302590"/>
<dbReference type="GO" id="GO:0005096">
    <property type="term" value="F:GTPase activator activity"/>
    <property type="evidence" value="ECO:0000318"/>
    <property type="project" value="GO_Central"/>
</dbReference>
<organism evidence="2 3">
    <name type="scientific">Trichomonas vaginalis (strain ATCC PRA-98 / G3)</name>
    <dbReference type="NCBI Taxonomy" id="412133"/>
    <lineage>
        <taxon>Eukaryota</taxon>
        <taxon>Metamonada</taxon>
        <taxon>Parabasalia</taxon>
        <taxon>Trichomonadida</taxon>
        <taxon>Trichomonadidae</taxon>
        <taxon>Trichomonas</taxon>
    </lineage>
</organism>
<reference evidence="2" key="2">
    <citation type="journal article" date="2007" name="Science">
        <title>Draft genome sequence of the sexually transmitted pathogen Trichomonas vaginalis.</title>
        <authorList>
            <person name="Carlton J.M."/>
            <person name="Hirt R.P."/>
            <person name="Silva J.C."/>
            <person name="Delcher A.L."/>
            <person name="Schatz M."/>
            <person name="Zhao Q."/>
            <person name="Wortman J.R."/>
            <person name="Bidwell S.L."/>
            <person name="Alsmark U.C.M."/>
            <person name="Besteiro S."/>
            <person name="Sicheritz-Ponten T."/>
            <person name="Noel C.J."/>
            <person name="Dacks J.B."/>
            <person name="Foster P.G."/>
            <person name="Simillion C."/>
            <person name="Van de Peer Y."/>
            <person name="Miranda-Saavedra D."/>
            <person name="Barton G.J."/>
            <person name="Westrop G.D."/>
            <person name="Mueller S."/>
            <person name="Dessi D."/>
            <person name="Fiori P.L."/>
            <person name="Ren Q."/>
            <person name="Paulsen I."/>
            <person name="Zhang H."/>
            <person name="Bastida-Corcuera F.D."/>
            <person name="Simoes-Barbosa A."/>
            <person name="Brown M.T."/>
            <person name="Hayes R.D."/>
            <person name="Mukherjee M."/>
            <person name="Okumura C.Y."/>
            <person name="Schneider R."/>
            <person name="Smith A.J."/>
            <person name="Vanacova S."/>
            <person name="Villalvazo M."/>
            <person name="Haas B.J."/>
            <person name="Pertea M."/>
            <person name="Feldblyum T.V."/>
            <person name="Utterback T.R."/>
            <person name="Shu C.L."/>
            <person name="Osoegawa K."/>
            <person name="de Jong P.J."/>
            <person name="Hrdy I."/>
            <person name="Horvathova L."/>
            <person name="Zubacova Z."/>
            <person name="Dolezal P."/>
            <person name="Malik S.B."/>
            <person name="Logsdon J.M. Jr."/>
            <person name="Henze K."/>
            <person name="Gupta A."/>
            <person name="Wang C.C."/>
            <person name="Dunne R.L."/>
            <person name="Upcroft J.A."/>
            <person name="Upcroft P."/>
            <person name="White O."/>
            <person name="Salzberg S.L."/>
            <person name="Tang P."/>
            <person name="Chiu C.-H."/>
            <person name="Lee Y.-S."/>
            <person name="Embley T.M."/>
            <person name="Coombs G.H."/>
            <person name="Mottram J.C."/>
            <person name="Tachezy J."/>
            <person name="Fraser-Liggett C.M."/>
            <person name="Johnson P.J."/>
        </authorList>
    </citation>
    <scope>NUCLEOTIDE SEQUENCE [LARGE SCALE GENOMIC DNA]</scope>
    <source>
        <strain evidence="2">G3</strain>
    </source>
</reference>
<dbReference type="Gene3D" id="1.10.8.270">
    <property type="entry name" value="putative rabgap domain of human tbc1 domain family member 14 like domains"/>
    <property type="match status" value="1"/>
</dbReference>
<dbReference type="OrthoDB" id="10264062at2759"/>
<dbReference type="RefSeq" id="XP_001581043.1">
    <property type="nucleotide sequence ID" value="XM_001580993.1"/>
</dbReference>
<dbReference type="eggNOG" id="KOG2197">
    <property type="taxonomic scope" value="Eukaryota"/>
</dbReference>
<reference evidence="2" key="1">
    <citation type="submission" date="2006-10" db="EMBL/GenBank/DDBJ databases">
        <authorList>
            <person name="Amadeo P."/>
            <person name="Zhao Q."/>
            <person name="Wortman J."/>
            <person name="Fraser-Liggett C."/>
            <person name="Carlton J."/>
        </authorList>
    </citation>
    <scope>NUCLEOTIDE SEQUENCE</scope>
    <source>
        <strain evidence="2">G3</strain>
    </source>
</reference>
<dbReference type="PROSITE" id="PS50086">
    <property type="entry name" value="TBC_RABGAP"/>
    <property type="match status" value="1"/>
</dbReference>
<feature type="domain" description="Rab-GAP TBC" evidence="1">
    <location>
        <begin position="253"/>
        <end position="487"/>
    </location>
</feature>
<dbReference type="Proteomes" id="UP000001542">
    <property type="component" value="Unassembled WGS sequence"/>
</dbReference>
<proteinExistence type="predicted"/>
<dbReference type="InParanoid" id="A2DHK9"/>
<dbReference type="AlphaFoldDB" id="A2DHK9"/>
<evidence type="ECO:0000259" key="1">
    <source>
        <dbReference type="PROSITE" id="PS50086"/>
    </source>
</evidence>
<dbReference type="STRING" id="5722.A2DHK9"/>
<name>A2DHK9_TRIV3</name>
<accession>A2DHK9</accession>
<dbReference type="SUPFAM" id="SSF47923">
    <property type="entry name" value="Ypt/Rab-GAP domain of gyp1p"/>
    <property type="match status" value="1"/>
</dbReference>
<dbReference type="FunFam" id="1.10.8.270:FF:000106">
    <property type="entry name" value="Uncharacterized protein"/>
    <property type="match status" value="1"/>
</dbReference>
<dbReference type="VEuPathDB" id="TrichDB:TVAG_365650"/>
<dbReference type="PANTHER" id="PTHR22957">
    <property type="entry name" value="TBC1 DOMAIN FAMILY MEMBER GTPASE-ACTIVATING PROTEIN"/>
    <property type="match status" value="1"/>
</dbReference>
<dbReference type="Pfam" id="PF00566">
    <property type="entry name" value="RabGAP-TBC"/>
    <property type="match status" value="1"/>
</dbReference>
<dbReference type="InterPro" id="IPR000195">
    <property type="entry name" value="Rab-GAP-TBC_dom"/>
</dbReference>
<keyword evidence="3" id="KW-1185">Reference proteome</keyword>
<dbReference type="EMBL" id="DS113201">
    <property type="protein sequence ID" value="EAY20057.1"/>
    <property type="molecule type" value="Genomic_DNA"/>
</dbReference>
<dbReference type="PANTHER" id="PTHR22957:SF661">
    <property type="entry name" value="GH16847P"/>
    <property type="match status" value="1"/>
</dbReference>
<protein>
    <recommendedName>
        <fullName evidence="1">Rab-GAP TBC domain-containing protein</fullName>
    </recommendedName>
</protein>
<dbReference type="SMR" id="A2DHK9"/>
<dbReference type="KEGG" id="tva:5465591"/>
<evidence type="ECO:0000313" key="3">
    <source>
        <dbReference type="Proteomes" id="UP000001542"/>
    </source>
</evidence>
<evidence type="ECO:0000313" key="2">
    <source>
        <dbReference type="EMBL" id="EAY20057.1"/>
    </source>
</evidence>